<evidence type="ECO:0000256" key="8">
    <source>
        <dbReference type="ARBA" id="ARBA00023237"/>
    </source>
</evidence>
<evidence type="ECO:0000313" key="11">
    <source>
        <dbReference type="Proteomes" id="UP000198854"/>
    </source>
</evidence>
<dbReference type="Gene3D" id="2.40.160.50">
    <property type="entry name" value="membrane protein fhac: a member of the omp85/tpsb transporter family"/>
    <property type="match status" value="1"/>
</dbReference>
<protein>
    <submittedName>
        <fullName evidence="10">Hemolysin activation/secretion protein</fullName>
    </submittedName>
</protein>
<evidence type="ECO:0000313" key="10">
    <source>
        <dbReference type="EMBL" id="SDG81515.1"/>
    </source>
</evidence>
<evidence type="ECO:0000256" key="4">
    <source>
        <dbReference type="ARBA" id="ARBA00022452"/>
    </source>
</evidence>
<dbReference type="EMBL" id="FNDD01000003">
    <property type="protein sequence ID" value="SDG81515.1"/>
    <property type="molecule type" value="Genomic_DNA"/>
</dbReference>
<proteinExistence type="inferred from homology"/>
<evidence type="ECO:0000259" key="9">
    <source>
        <dbReference type="PROSITE" id="PS51779"/>
    </source>
</evidence>
<dbReference type="GO" id="GO:0008320">
    <property type="term" value="F:protein transmembrane transporter activity"/>
    <property type="evidence" value="ECO:0007669"/>
    <property type="project" value="TreeGrafter"/>
</dbReference>
<dbReference type="InterPro" id="IPR013686">
    <property type="entry name" value="Polypept-transport_assoc_ShlB"/>
</dbReference>
<dbReference type="RefSeq" id="WP_176765510.1">
    <property type="nucleotide sequence ID" value="NZ_FNDD01000003.1"/>
</dbReference>
<evidence type="ECO:0000256" key="2">
    <source>
        <dbReference type="ARBA" id="ARBA00009055"/>
    </source>
</evidence>
<dbReference type="InterPro" id="IPR035251">
    <property type="entry name" value="ShlB_POTRA"/>
</dbReference>
<dbReference type="PIRSF" id="PIRSF029745">
    <property type="entry name" value="FhaC"/>
    <property type="match status" value="1"/>
</dbReference>
<dbReference type="PROSITE" id="PS51779">
    <property type="entry name" value="POTRA"/>
    <property type="match status" value="1"/>
</dbReference>
<sequence>MSSISFFVSSAPLPPSVQNEIEKSQQQRLEAIKQQEQQLETLTPLPTLPESPIREDGSCFEIASIGYQGNTIFDNDELNQLINYKPQCLGLAGINEMLRKITNLYIENGYVTSRAYLTPQNLKSGHLNIVILEGRLEGIRWNGQSNSLLDFAFPLLNGRILNLRDIEQGLDQINRLQRYNAQIKLVPSQNQGYTIVEITTPEAAFWGSSLGFNNGGSTSTGETQLSVSLSGENGLGGLESVSISGSKSSEFSTAFDSQSANLNIDVPWGYWNYSSQMTYSSYENSFENNGFNISTDGHTNVYQLGANWLFFRDSQTKAKLTTSVTHRRERNYLLGTKLDSSSRNLTHFSIGVEWSSRLGNAFVTAQPKYSKGTEWFNAIGDTGQSSSAPISKFDRADLTLSYTYPLSPKLRYSTTLYGQWSNDTLYSNQRLSIGGEYSVRGFKNISISGDEGYYWRNDLTYQIGQWPVVGQVSSVLALDTGTIKTDEQDELERGSLLGSSLIIRMAHRYYSSSVSIGVPIQHPNQLSADDYVVNYQIRFAI</sequence>
<keyword evidence="5" id="KW-0812">Transmembrane</keyword>
<evidence type="ECO:0000256" key="3">
    <source>
        <dbReference type="ARBA" id="ARBA00022448"/>
    </source>
</evidence>
<dbReference type="GO" id="GO:0046819">
    <property type="term" value="P:protein secretion by the type V secretion system"/>
    <property type="evidence" value="ECO:0007669"/>
    <property type="project" value="TreeGrafter"/>
</dbReference>
<keyword evidence="3" id="KW-0813">Transport</keyword>
<organism evidence="10 11">
    <name type="scientific">Vibrio xiamenensis</name>
    <dbReference type="NCBI Taxonomy" id="861298"/>
    <lineage>
        <taxon>Bacteria</taxon>
        <taxon>Pseudomonadati</taxon>
        <taxon>Pseudomonadota</taxon>
        <taxon>Gammaproteobacteria</taxon>
        <taxon>Vibrionales</taxon>
        <taxon>Vibrionaceae</taxon>
        <taxon>Vibrio</taxon>
    </lineage>
</organism>
<feature type="domain" description="POTRA" evidence="9">
    <location>
        <begin position="60"/>
        <end position="134"/>
    </location>
</feature>
<accession>A0A1G7XB98</accession>
<dbReference type="Pfam" id="PF03865">
    <property type="entry name" value="ShlB"/>
    <property type="match status" value="1"/>
</dbReference>
<dbReference type="Gene3D" id="3.10.20.310">
    <property type="entry name" value="membrane protein fhac"/>
    <property type="match status" value="1"/>
</dbReference>
<dbReference type="GO" id="GO:0098046">
    <property type="term" value="C:type V protein secretion system complex"/>
    <property type="evidence" value="ECO:0007669"/>
    <property type="project" value="TreeGrafter"/>
</dbReference>
<evidence type="ECO:0000256" key="6">
    <source>
        <dbReference type="ARBA" id="ARBA00022927"/>
    </source>
</evidence>
<keyword evidence="11" id="KW-1185">Reference proteome</keyword>
<evidence type="ECO:0000256" key="1">
    <source>
        <dbReference type="ARBA" id="ARBA00004442"/>
    </source>
</evidence>
<dbReference type="InterPro" id="IPR051544">
    <property type="entry name" value="TPS_OM_transporter"/>
</dbReference>
<dbReference type="InterPro" id="IPR027282">
    <property type="entry name" value="TPS"/>
</dbReference>
<evidence type="ECO:0000256" key="5">
    <source>
        <dbReference type="ARBA" id="ARBA00022692"/>
    </source>
</evidence>
<gene>
    <name evidence="10" type="ORF">SAMN04488136_10363</name>
</gene>
<dbReference type="AlphaFoldDB" id="A0A1G7XB98"/>
<keyword evidence="4" id="KW-1134">Transmembrane beta strand</keyword>
<keyword evidence="6" id="KW-0653">Protein transport</keyword>
<dbReference type="PANTHER" id="PTHR34597:SF3">
    <property type="entry name" value="OUTER MEMBRANE TRANSPORTER CDIB"/>
    <property type="match status" value="1"/>
</dbReference>
<dbReference type="PANTHER" id="PTHR34597">
    <property type="entry name" value="SLR1661 PROTEIN"/>
    <property type="match status" value="1"/>
</dbReference>
<reference evidence="10 11" key="1">
    <citation type="submission" date="2016-10" db="EMBL/GenBank/DDBJ databases">
        <authorList>
            <person name="de Groot N.N."/>
        </authorList>
    </citation>
    <scope>NUCLEOTIDE SEQUENCE [LARGE SCALE GENOMIC DNA]</scope>
    <source>
        <strain evidence="10 11">CGMCC 1.10228</strain>
    </source>
</reference>
<dbReference type="Pfam" id="PF17287">
    <property type="entry name" value="POTRA_3"/>
    <property type="match status" value="1"/>
</dbReference>
<keyword evidence="7" id="KW-0472">Membrane</keyword>
<dbReference type="InterPro" id="IPR005565">
    <property type="entry name" value="Hemolysn_activator_HlyB_C"/>
</dbReference>
<comment type="similarity">
    <text evidence="2">Belongs to the TPS (TC 1.B.20) family.</text>
</comment>
<dbReference type="Proteomes" id="UP000198854">
    <property type="component" value="Unassembled WGS sequence"/>
</dbReference>
<keyword evidence="8" id="KW-0998">Cell outer membrane</keyword>
<name>A0A1G7XB98_9VIBR</name>
<dbReference type="STRING" id="861298.SAMN04488136_10363"/>
<comment type="subcellular location">
    <subcellularLocation>
        <location evidence="1">Cell outer membrane</location>
    </subcellularLocation>
</comment>
<dbReference type="InterPro" id="IPR034746">
    <property type="entry name" value="POTRA"/>
</dbReference>
<evidence type="ECO:0000256" key="7">
    <source>
        <dbReference type="ARBA" id="ARBA00023136"/>
    </source>
</evidence>
<dbReference type="GO" id="GO:0009279">
    <property type="term" value="C:cell outer membrane"/>
    <property type="evidence" value="ECO:0007669"/>
    <property type="project" value="UniProtKB-SubCell"/>
</dbReference>
<dbReference type="Pfam" id="PF08479">
    <property type="entry name" value="POTRA_2"/>
    <property type="match status" value="1"/>
</dbReference>